<evidence type="ECO:0000313" key="1">
    <source>
        <dbReference type="EMBL" id="AYV24474.1"/>
    </source>
</evidence>
<accession>A0A3G4VI59</accession>
<gene>
    <name evidence="1" type="ORF">ECB94_24795</name>
</gene>
<protein>
    <submittedName>
        <fullName evidence="1">Uncharacterized protein</fullName>
    </submittedName>
</protein>
<evidence type="ECO:0000313" key="2">
    <source>
        <dbReference type="Proteomes" id="UP000279760"/>
    </source>
</evidence>
<reference evidence="1 2" key="1">
    <citation type="submission" date="2018-11" db="EMBL/GenBank/DDBJ databases">
        <title>Complete Genome Sequence of Vbrio mediterranei 117-T6: a Potential Pathogen Bacteria Isolated from the Conchocelis of Pyropia.</title>
        <authorList>
            <person name="Liu Q."/>
        </authorList>
    </citation>
    <scope>NUCLEOTIDE SEQUENCE [LARGE SCALE GENOMIC DNA]</scope>
    <source>
        <strain evidence="1 2">117-T6</strain>
    </source>
</reference>
<name>A0A3G4VI59_9VIBR</name>
<dbReference type="EMBL" id="CP033578">
    <property type="protein sequence ID" value="AYV24474.1"/>
    <property type="molecule type" value="Genomic_DNA"/>
</dbReference>
<sequence>MVRWPCIFKLEGDPELMYFGSESALASELESLIWSSSDRLIDSDGHSFTICQASGRYTFELNDSVLSLSEITQLIQEHEFSKAEVCLTKIQFASVEQAIQSLSFEK</sequence>
<proteinExistence type="predicted"/>
<dbReference type="Gene3D" id="2.40.10.320">
    <property type="entry name" value="Uncharacterised protein PF13642 yp_926445, N-terminal domain"/>
    <property type="match status" value="1"/>
</dbReference>
<dbReference type="InterPro" id="IPR025284">
    <property type="entry name" value="DUF4144"/>
</dbReference>
<organism evidence="1 2">
    <name type="scientific">Vibrio mediterranei</name>
    <dbReference type="NCBI Taxonomy" id="689"/>
    <lineage>
        <taxon>Bacteria</taxon>
        <taxon>Pseudomonadati</taxon>
        <taxon>Pseudomonadota</taxon>
        <taxon>Gammaproteobacteria</taxon>
        <taxon>Vibrionales</taxon>
        <taxon>Vibrionaceae</taxon>
        <taxon>Vibrio</taxon>
    </lineage>
</organism>
<dbReference type="GeneID" id="64088620"/>
<dbReference type="Pfam" id="PF13642">
    <property type="entry name" value="DUF4144"/>
    <property type="match status" value="1"/>
</dbReference>
<dbReference type="Proteomes" id="UP000279760">
    <property type="component" value="Chromosome 2"/>
</dbReference>
<dbReference type="RefSeq" id="WP_124942000.1">
    <property type="nucleotide sequence ID" value="NZ_CP033578.1"/>
</dbReference>
<dbReference type="AlphaFoldDB" id="A0A3G4VI59"/>